<dbReference type="AlphaFoldDB" id="A0A9N9XKA2"/>
<dbReference type="EMBL" id="OU900106">
    <property type="protein sequence ID" value="CAG9857181.1"/>
    <property type="molecule type" value="Genomic_DNA"/>
</dbReference>
<evidence type="ECO:0000256" key="1">
    <source>
        <dbReference type="SAM" id="Phobius"/>
    </source>
</evidence>
<gene>
    <name evidence="2" type="ORF">PHYEVI_LOCUS3590</name>
</gene>
<protein>
    <recommendedName>
        <fullName evidence="4">Phosphatidylinositol N-acetylglucosaminyltransferase subunit Q</fullName>
    </recommendedName>
</protein>
<keyword evidence="1" id="KW-0812">Transmembrane</keyword>
<dbReference type="OrthoDB" id="70250at2759"/>
<dbReference type="GO" id="GO:0016020">
    <property type="term" value="C:membrane"/>
    <property type="evidence" value="ECO:0007669"/>
    <property type="project" value="InterPro"/>
</dbReference>
<name>A0A9N9XKA2_PHYSR</name>
<dbReference type="Pfam" id="PF05024">
    <property type="entry name" value="Gpi1"/>
    <property type="match status" value="1"/>
</dbReference>
<sequence>MKQDSTLVFIPSNLIYKQTGYLKGCKKCFENSEVYYVTSNKPIRNTYQYQCIGFVGETVDFKDSIGNIPLFINSKNGQLSVENNSSITQILYDYDRFKNSDLIHNQSEKYGQHFKYLSEKLKTTREISQNGRNSITKYILFLVQIFDYILKITRRIHQIVQKSSTFAHFEGNITTAKWFLTTLMEERKITPKVGNTICAKIIDLVIGVILTTYLFEYEQQIFDFINFNTEVIISNLRGLLLYLMGQPIGLKLNYSYNNFLGRFFLYHISLWRIFLQGLYPLFTGYFKFLVLPGFLGFSYQIAMISDVVSIATFHSYCIYIYAARLFNLQLKCLKSLWRVLIGRKFNPLRDRVDSCQYSQDQLFIGTLSFTILFFLLPTTMMYYVVFTVFRLITLTVYKCLHIVRNTMQTIPIYLLFLWIVNASSMAGNIHIAWKSFDDRGNVKIEAKLEKLPLLESVKKFIPESESPAKNPRGFGEIFHSILTGTIL</sequence>
<dbReference type="InterPro" id="IPR007720">
    <property type="entry name" value="PigQ/GPI1"/>
</dbReference>
<keyword evidence="1" id="KW-0472">Membrane</keyword>
<reference evidence="2" key="1">
    <citation type="submission" date="2022-01" db="EMBL/GenBank/DDBJ databases">
        <authorList>
            <person name="King R."/>
        </authorList>
    </citation>
    <scope>NUCLEOTIDE SEQUENCE</scope>
</reference>
<dbReference type="GO" id="GO:0005783">
    <property type="term" value="C:endoplasmic reticulum"/>
    <property type="evidence" value="ECO:0007669"/>
    <property type="project" value="TreeGrafter"/>
</dbReference>
<keyword evidence="3" id="KW-1185">Reference proteome</keyword>
<feature type="transmembrane region" description="Helical" evidence="1">
    <location>
        <begin position="302"/>
        <end position="322"/>
    </location>
</feature>
<evidence type="ECO:0000313" key="3">
    <source>
        <dbReference type="Proteomes" id="UP001153712"/>
    </source>
</evidence>
<dbReference type="Proteomes" id="UP001153712">
    <property type="component" value="Chromosome 13"/>
</dbReference>
<proteinExistence type="predicted"/>
<feature type="transmembrane region" description="Helical" evidence="1">
    <location>
        <begin position="412"/>
        <end position="433"/>
    </location>
</feature>
<organism evidence="2 3">
    <name type="scientific">Phyllotreta striolata</name>
    <name type="common">Striped flea beetle</name>
    <name type="synonym">Crioceris striolata</name>
    <dbReference type="NCBI Taxonomy" id="444603"/>
    <lineage>
        <taxon>Eukaryota</taxon>
        <taxon>Metazoa</taxon>
        <taxon>Ecdysozoa</taxon>
        <taxon>Arthropoda</taxon>
        <taxon>Hexapoda</taxon>
        <taxon>Insecta</taxon>
        <taxon>Pterygota</taxon>
        <taxon>Neoptera</taxon>
        <taxon>Endopterygota</taxon>
        <taxon>Coleoptera</taxon>
        <taxon>Polyphaga</taxon>
        <taxon>Cucujiformia</taxon>
        <taxon>Chrysomeloidea</taxon>
        <taxon>Chrysomelidae</taxon>
        <taxon>Galerucinae</taxon>
        <taxon>Alticini</taxon>
        <taxon>Phyllotreta</taxon>
    </lineage>
</organism>
<dbReference type="GO" id="GO:0006506">
    <property type="term" value="P:GPI anchor biosynthetic process"/>
    <property type="evidence" value="ECO:0007669"/>
    <property type="project" value="InterPro"/>
</dbReference>
<dbReference type="PANTHER" id="PTHR21329">
    <property type="entry name" value="PHOSPHATIDYLINOSITOL N-ACETYLGLUCOSAMINYLTRANSFERASE SUBUNIT Q-RELATED"/>
    <property type="match status" value="1"/>
</dbReference>
<keyword evidence="1" id="KW-1133">Transmembrane helix</keyword>
<dbReference type="PANTHER" id="PTHR21329:SF3">
    <property type="entry name" value="PHOSPHATIDYLINOSITOL N-ACETYLGLUCOSAMINYLTRANSFERASE SUBUNIT Q"/>
    <property type="match status" value="1"/>
</dbReference>
<evidence type="ECO:0000313" key="2">
    <source>
        <dbReference type="EMBL" id="CAG9857181.1"/>
    </source>
</evidence>
<accession>A0A9N9XKA2</accession>
<feature type="transmembrane region" description="Helical" evidence="1">
    <location>
        <begin position="197"/>
        <end position="215"/>
    </location>
</feature>
<evidence type="ECO:0008006" key="4">
    <source>
        <dbReference type="Google" id="ProtNLM"/>
    </source>
</evidence>